<keyword evidence="2" id="KW-1185">Reference proteome</keyword>
<dbReference type="AlphaFoldDB" id="A0AB34K1G4"/>
<dbReference type="GO" id="GO:0005762">
    <property type="term" value="C:mitochondrial large ribosomal subunit"/>
    <property type="evidence" value="ECO:0007669"/>
    <property type="project" value="TreeGrafter"/>
</dbReference>
<dbReference type="PANTHER" id="PTHR13124">
    <property type="entry name" value="39S RIBOSOMAL PROTEIN L46, MITOCHONDRIAL PRECURSOR-RELATED"/>
    <property type="match status" value="1"/>
</dbReference>
<evidence type="ECO:0000313" key="1">
    <source>
        <dbReference type="EMBL" id="KAL1528303.1"/>
    </source>
</evidence>
<dbReference type="CDD" id="cd04661">
    <property type="entry name" value="NUDIX_MRP_L46"/>
    <property type="match status" value="1"/>
</dbReference>
<comment type="caution">
    <text evidence="1">The sequence shown here is derived from an EMBL/GenBank/DDBJ whole genome shotgun (WGS) entry which is preliminary data.</text>
</comment>
<accession>A0AB34K1G4</accession>
<sequence length="231" mass="25813">MASPLLRAARAMHGVHRQAVASHGAHRQALRWNTVMAAVIERSPVLTPDLPDYQQAHFKRREGYIKLQKVYPTQLIEAEEGPDQARARQRVETLLGRYGGRLGAGDTSGELATLDRKLAQRLYLVLCIDGVWQFPQASWQEEQTAHECVSLEVAKRCGESLKCHPVGNAPMAHLERPDDTKIFFYRLMHVDGVVEPTEGVSDHAWLTKEELLSKLDPATGALTQEMCGPFP</sequence>
<dbReference type="InterPro" id="IPR040008">
    <property type="entry name" value="Ribosomal_mL46"/>
</dbReference>
<gene>
    <name evidence="1" type="ORF">AB1Y20_009659</name>
</gene>
<protein>
    <recommendedName>
        <fullName evidence="3">Ribosomal protein L46 N-terminal domain-containing protein</fullName>
    </recommendedName>
</protein>
<evidence type="ECO:0000313" key="2">
    <source>
        <dbReference type="Proteomes" id="UP001515480"/>
    </source>
</evidence>
<dbReference type="EMBL" id="JBGBPQ010000002">
    <property type="protein sequence ID" value="KAL1528303.1"/>
    <property type="molecule type" value="Genomic_DNA"/>
</dbReference>
<dbReference type="InterPro" id="IPR015797">
    <property type="entry name" value="NUDIX_hydrolase-like_dom_sf"/>
</dbReference>
<dbReference type="Proteomes" id="UP001515480">
    <property type="component" value="Unassembled WGS sequence"/>
</dbReference>
<organism evidence="1 2">
    <name type="scientific">Prymnesium parvum</name>
    <name type="common">Toxic golden alga</name>
    <dbReference type="NCBI Taxonomy" id="97485"/>
    <lineage>
        <taxon>Eukaryota</taxon>
        <taxon>Haptista</taxon>
        <taxon>Haptophyta</taxon>
        <taxon>Prymnesiophyceae</taxon>
        <taxon>Prymnesiales</taxon>
        <taxon>Prymnesiaceae</taxon>
        <taxon>Prymnesium</taxon>
    </lineage>
</organism>
<dbReference type="SUPFAM" id="SSF55811">
    <property type="entry name" value="Nudix"/>
    <property type="match status" value="1"/>
</dbReference>
<proteinExistence type="predicted"/>
<dbReference type="Gene3D" id="3.90.79.10">
    <property type="entry name" value="Nucleoside Triphosphate Pyrophosphohydrolase"/>
    <property type="match status" value="1"/>
</dbReference>
<name>A0AB34K1G4_PRYPA</name>
<dbReference type="PANTHER" id="PTHR13124:SF12">
    <property type="entry name" value="LARGE RIBOSOMAL SUBUNIT PROTEIN ML46"/>
    <property type="match status" value="1"/>
</dbReference>
<dbReference type="GO" id="GO:0003735">
    <property type="term" value="F:structural constituent of ribosome"/>
    <property type="evidence" value="ECO:0007669"/>
    <property type="project" value="InterPro"/>
</dbReference>
<dbReference type="InterPro" id="IPR033650">
    <property type="entry name" value="Ribosomal_mL46_NUDIX"/>
</dbReference>
<reference evidence="1 2" key="1">
    <citation type="journal article" date="2024" name="Science">
        <title>Giant polyketide synthase enzymes in the biosynthesis of giant marine polyether toxins.</title>
        <authorList>
            <person name="Fallon T.R."/>
            <person name="Shende V.V."/>
            <person name="Wierzbicki I.H."/>
            <person name="Pendleton A.L."/>
            <person name="Watervoot N.F."/>
            <person name="Auber R.P."/>
            <person name="Gonzalez D.J."/>
            <person name="Wisecaver J.H."/>
            <person name="Moore B.S."/>
        </authorList>
    </citation>
    <scope>NUCLEOTIDE SEQUENCE [LARGE SCALE GENOMIC DNA]</scope>
    <source>
        <strain evidence="1 2">12B1</strain>
    </source>
</reference>
<evidence type="ECO:0008006" key="3">
    <source>
        <dbReference type="Google" id="ProtNLM"/>
    </source>
</evidence>